<proteinExistence type="predicted"/>
<evidence type="ECO:0000313" key="3">
    <source>
        <dbReference type="EMBL" id="MDO6456786.1"/>
    </source>
</evidence>
<sequence length="737" mass="80024">MQLLNADFMAVSARGEQLGSDSGAVDTLPLNEITNPEGENTKLLGAHAEIAPPIGRAEASFEDVLMFEGGNAETLSKEIPQTRLVETDIQTEVSLRDFQGEIALCENTFCASHQSMKTAEKPRDTDSLPLSETTGPLQNMYKVEHFAPPEHNGKVVELEEDLAEVVPTETAAVTNFTPQHSPVASSDILPLGGPLPAAIEDEPANQTTAIDAATLFPIQNTPTDIVAVHRRDATPDTPPSDNAIPALPTQSEAELVEPLEVSAASEHVKTPSEQGDDATQRSEKPFTKERIENIQHSLPPLNTETFSAPKQDVKIAQVSAAEAVMQLQASTSVSRPDEIKPTVSPQSESPVSAQHIPHSLATETRELDAEMPDIDAPKLKEIVVGASLNSAPMEEQIDREKPNLSPQVFKTPETLRDTPSNIALTTESPTPTTDSNQDPRRKSDTTPAVGVPPLHTMVTEKAITTKSRTIEGARIKSDVVQGEFQAKPSRGFSEMPSNMNTEVSEHPRFNEGSEITEVFEMHSLEITKEQDVPASSKTTDVTRMSTVGVDAAEQFVGKNNEPKIELGQEAIPDQILSARENAGTRDATTQANTINRTDLPTRIAMQIADVARQLPDRPVEITLTPEELGKVRLSFHLSENGAMNVVVSAERTDTLELLRRNIDSLASEFHALGYSESGFSFESFGQDSQNHEQREKPSEFQGPSWETVADNTDERRAITIEPVRLSLGSGAGVDIRL</sequence>
<dbReference type="Gene3D" id="3.30.750.140">
    <property type="match status" value="1"/>
</dbReference>
<keyword evidence="3" id="KW-0966">Cell projection</keyword>
<organism evidence="3 4">
    <name type="scientific">Celeribacter halophilus</name>
    <dbReference type="NCBI Taxonomy" id="576117"/>
    <lineage>
        <taxon>Bacteria</taxon>
        <taxon>Pseudomonadati</taxon>
        <taxon>Pseudomonadota</taxon>
        <taxon>Alphaproteobacteria</taxon>
        <taxon>Rhodobacterales</taxon>
        <taxon>Roseobacteraceae</taxon>
        <taxon>Celeribacter</taxon>
    </lineage>
</organism>
<dbReference type="Pfam" id="PF02120">
    <property type="entry name" value="Flg_hook"/>
    <property type="match status" value="1"/>
</dbReference>
<dbReference type="AlphaFoldDB" id="A0AAW7XRB8"/>
<keyword evidence="3" id="KW-0282">Flagellum</keyword>
<dbReference type="CDD" id="cd17470">
    <property type="entry name" value="T3SS_Flik_C"/>
    <property type="match status" value="1"/>
</dbReference>
<feature type="region of interest" description="Disordered" evidence="1">
    <location>
        <begin position="329"/>
        <end position="356"/>
    </location>
</feature>
<dbReference type="InterPro" id="IPR038610">
    <property type="entry name" value="FliK-like_C_sf"/>
</dbReference>
<comment type="caution">
    <text evidence="3">The sequence shown here is derived from an EMBL/GenBank/DDBJ whole genome shotgun (WGS) entry which is preliminary data.</text>
</comment>
<evidence type="ECO:0000313" key="4">
    <source>
        <dbReference type="Proteomes" id="UP001169823"/>
    </source>
</evidence>
<feature type="compositionally biased region" description="Polar residues" evidence="1">
    <location>
        <begin position="417"/>
        <end position="436"/>
    </location>
</feature>
<feature type="domain" description="Flagellar hook-length control protein-like C-terminal" evidence="2">
    <location>
        <begin position="619"/>
        <end position="687"/>
    </location>
</feature>
<feature type="compositionally biased region" description="Basic and acidic residues" evidence="1">
    <location>
        <begin position="689"/>
        <end position="698"/>
    </location>
</feature>
<feature type="region of interest" description="Disordered" evidence="1">
    <location>
        <begin position="260"/>
        <end position="283"/>
    </location>
</feature>
<dbReference type="Proteomes" id="UP001169823">
    <property type="component" value="Unassembled WGS sequence"/>
</dbReference>
<dbReference type="InterPro" id="IPR021136">
    <property type="entry name" value="Flagellar_hook_control-like_C"/>
</dbReference>
<feature type="region of interest" description="Disordered" evidence="1">
    <location>
        <begin position="393"/>
        <end position="452"/>
    </location>
</feature>
<reference evidence="3" key="1">
    <citation type="submission" date="2023-07" db="EMBL/GenBank/DDBJ databases">
        <title>Genome content predicts the carbon catabolic preferences of heterotrophic bacteria.</title>
        <authorList>
            <person name="Gralka M."/>
        </authorList>
    </citation>
    <scope>NUCLEOTIDE SEQUENCE</scope>
    <source>
        <strain evidence="3">I2M02</strain>
    </source>
</reference>
<feature type="region of interest" description="Disordered" evidence="1">
    <location>
        <begin position="683"/>
        <end position="713"/>
    </location>
</feature>
<gene>
    <name evidence="3" type="ORF">Q4494_06830</name>
</gene>
<evidence type="ECO:0000256" key="1">
    <source>
        <dbReference type="SAM" id="MobiDB-lite"/>
    </source>
</evidence>
<feature type="compositionally biased region" description="Polar residues" evidence="1">
    <location>
        <begin position="343"/>
        <end position="352"/>
    </location>
</feature>
<protein>
    <submittedName>
        <fullName evidence="3">Flagellar hook-length control protein FliK</fullName>
    </submittedName>
</protein>
<keyword evidence="3" id="KW-0969">Cilium</keyword>
<dbReference type="EMBL" id="JAUOPJ010000005">
    <property type="protein sequence ID" value="MDO6456786.1"/>
    <property type="molecule type" value="Genomic_DNA"/>
</dbReference>
<dbReference type="RefSeq" id="WP_303482312.1">
    <property type="nucleotide sequence ID" value="NZ_JAUOPJ010000005.1"/>
</dbReference>
<name>A0AAW7XRB8_9RHOB</name>
<evidence type="ECO:0000259" key="2">
    <source>
        <dbReference type="Pfam" id="PF02120"/>
    </source>
</evidence>
<accession>A0AAW7XRB8</accession>